<dbReference type="Pfam" id="PF09474">
    <property type="entry name" value="Type_III_YscX"/>
    <property type="match status" value="1"/>
</dbReference>
<proteinExistence type="predicted"/>
<dbReference type="EMBL" id="JAVDRF010000005">
    <property type="protein sequence ID" value="MDR6536948.1"/>
    <property type="molecule type" value="Genomic_DNA"/>
</dbReference>
<keyword evidence="2" id="KW-1185">Reference proteome</keyword>
<protein>
    <submittedName>
        <fullName evidence="1">Succinylglutamate desuccinylase</fullName>
    </submittedName>
</protein>
<evidence type="ECO:0000313" key="2">
    <source>
        <dbReference type="Proteomes" id="UP001184230"/>
    </source>
</evidence>
<sequence>MSVQRAGSNPFKFDSGIDAIVRGSQAEQMPMAEVGPAWVAQRSLLDQLYALPNLEDYLWSQVAPEISEAALLLPYRFWQAVESARDRLQAAAAKDARNARLLQRAVAVLDDQSDLFGLLQQYRLALVAG</sequence>
<name>A0ABU1NEQ5_9BURK</name>
<gene>
    <name evidence="1" type="ORF">J2739_002721</name>
</gene>
<dbReference type="InterPro" id="IPR012672">
    <property type="entry name" value="T3SS_YscX"/>
</dbReference>
<dbReference type="Proteomes" id="UP001184230">
    <property type="component" value="Unassembled WGS sequence"/>
</dbReference>
<evidence type="ECO:0000313" key="1">
    <source>
        <dbReference type="EMBL" id="MDR6536948.1"/>
    </source>
</evidence>
<reference evidence="1 2" key="1">
    <citation type="submission" date="2023-07" db="EMBL/GenBank/DDBJ databases">
        <title>Sorghum-associated microbial communities from plants grown in Nebraska, USA.</title>
        <authorList>
            <person name="Schachtman D."/>
        </authorList>
    </citation>
    <scope>NUCLEOTIDE SEQUENCE [LARGE SCALE GENOMIC DNA]</scope>
    <source>
        <strain evidence="1 2">DS1781</strain>
    </source>
</reference>
<accession>A0ABU1NEQ5</accession>
<comment type="caution">
    <text evidence="1">The sequence shown here is derived from an EMBL/GenBank/DDBJ whole genome shotgun (WGS) entry which is preliminary data.</text>
</comment>
<organism evidence="1 2">
    <name type="scientific">Variovorax soli</name>
    <dbReference type="NCBI Taxonomy" id="376815"/>
    <lineage>
        <taxon>Bacteria</taxon>
        <taxon>Pseudomonadati</taxon>
        <taxon>Pseudomonadota</taxon>
        <taxon>Betaproteobacteria</taxon>
        <taxon>Burkholderiales</taxon>
        <taxon>Comamonadaceae</taxon>
        <taxon>Variovorax</taxon>
    </lineage>
</organism>
<dbReference type="RefSeq" id="WP_309902440.1">
    <property type="nucleotide sequence ID" value="NZ_JAVDRF010000005.1"/>
</dbReference>